<proteinExistence type="inferred from homology"/>
<evidence type="ECO:0000256" key="3">
    <source>
        <dbReference type="ARBA" id="ARBA00022776"/>
    </source>
</evidence>
<dbReference type="InterPro" id="IPR008979">
    <property type="entry name" value="Galactose-bd-like_sf"/>
</dbReference>
<sequence length="438" mass="48789">MDPNNPLRGPRRALRRGEPPLRYDRLSYPDVAEAEEAGRGRQARGADEGGPLQNDRLVMQRMREEIWNNDDDSDDDDGRAQVDSDDDDLIESLRMTYDDEEVDDSMIGRGQHPGRLPGIRDGDLVEADSDDDEDDDPEEGHQLGEEEEEEEDGQEGEMGEEEDDVDGVEEDDEGADEYLYLQGDLPDGDEAGMLAFDPMSLGLKEINNLAHFSVSSHKPGNGVEELLNDDLDKFWQSDGPQPHLLTIHFLRRVEIRAIRLFVDYNQDESYTPTSVSLSAGTGHHDLLEFSTLALNRPVGWQEINLSDVGGGADGNSLCCWIVQVRVKENHQNGKDTHIRGIKLYGIDENAIIPLPVVPPMANTATAGGGLDELTRLKMQALQQHQMKGGLASMRGVSPILDPNDYIFEQLLMQSPERLAGQSDRSGTKSNLFRDMEIR</sequence>
<keyword evidence="3" id="KW-0498">Mitosis</keyword>
<feature type="compositionally biased region" description="Basic and acidic residues" evidence="6">
    <location>
        <begin position="15"/>
        <end position="27"/>
    </location>
</feature>
<feature type="compositionally biased region" description="Basic and acidic residues" evidence="6">
    <location>
        <begin position="36"/>
        <end position="47"/>
    </location>
</feature>
<dbReference type="OrthoDB" id="24948at2759"/>
<gene>
    <name evidence="8" type="ORF">F503_02526</name>
</gene>
<feature type="compositionally biased region" description="Acidic residues" evidence="6">
    <location>
        <begin position="124"/>
        <end position="138"/>
    </location>
</feature>
<dbReference type="GO" id="GO:0051301">
    <property type="term" value="P:cell division"/>
    <property type="evidence" value="ECO:0007669"/>
    <property type="project" value="UniProtKB-KW"/>
</dbReference>
<dbReference type="Pfam" id="PF03256">
    <property type="entry name" value="ANAPC10"/>
    <property type="match status" value="1"/>
</dbReference>
<dbReference type="SMART" id="SM01337">
    <property type="entry name" value="APC10"/>
    <property type="match status" value="1"/>
</dbReference>
<dbReference type="GO" id="GO:0070979">
    <property type="term" value="P:protein K11-linked ubiquitination"/>
    <property type="evidence" value="ECO:0007669"/>
    <property type="project" value="TreeGrafter"/>
</dbReference>
<evidence type="ECO:0000256" key="1">
    <source>
        <dbReference type="ARBA" id="ARBA00006762"/>
    </source>
</evidence>
<keyword evidence="5" id="KW-0131">Cell cycle</keyword>
<dbReference type="EMBL" id="KE148153">
    <property type="protein sequence ID" value="EPE06398.1"/>
    <property type="molecule type" value="Genomic_DNA"/>
</dbReference>
<keyword evidence="2" id="KW-0132">Cell division</keyword>
<evidence type="ECO:0000256" key="5">
    <source>
        <dbReference type="ARBA" id="ARBA00023306"/>
    </source>
</evidence>
<comment type="similarity">
    <text evidence="1">Belongs to the APC10 family.</text>
</comment>
<accession>S3CJ08</accession>
<reference evidence="8 9" key="1">
    <citation type="journal article" date="2013" name="BMC Genomics">
        <title>The genome and transcriptome of the pine saprophyte Ophiostoma piceae, and a comparison with the bark beetle-associated pine pathogen Grosmannia clavigera.</title>
        <authorList>
            <person name="Haridas S."/>
            <person name="Wang Y."/>
            <person name="Lim L."/>
            <person name="Massoumi Alamouti S."/>
            <person name="Jackman S."/>
            <person name="Docking R."/>
            <person name="Robertson G."/>
            <person name="Birol I."/>
            <person name="Bohlmann J."/>
            <person name="Breuil C."/>
        </authorList>
    </citation>
    <scope>NUCLEOTIDE SEQUENCE [LARGE SCALE GENOMIC DNA]</scope>
    <source>
        <strain evidence="8 9">UAMH 11346</strain>
    </source>
</reference>
<dbReference type="SUPFAM" id="SSF49785">
    <property type="entry name" value="Galactose-binding domain-like"/>
    <property type="match status" value="1"/>
</dbReference>
<organism evidence="8 9">
    <name type="scientific">Ophiostoma piceae (strain UAMH 11346)</name>
    <name type="common">Sap stain fungus</name>
    <dbReference type="NCBI Taxonomy" id="1262450"/>
    <lineage>
        <taxon>Eukaryota</taxon>
        <taxon>Fungi</taxon>
        <taxon>Dikarya</taxon>
        <taxon>Ascomycota</taxon>
        <taxon>Pezizomycotina</taxon>
        <taxon>Sordariomycetes</taxon>
        <taxon>Sordariomycetidae</taxon>
        <taxon>Ophiostomatales</taxon>
        <taxon>Ophiostomataceae</taxon>
        <taxon>Ophiostoma</taxon>
    </lineage>
</organism>
<keyword evidence="9" id="KW-1185">Reference proteome</keyword>
<dbReference type="AlphaFoldDB" id="S3CJ08"/>
<keyword evidence="4" id="KW-0833">Ubl conjugation pathway</keyword>
<dbReference type="Gene3D" id="2.60.120.260">
    <property type="entry name" value="Galactose-binding domain-like"/>
    <property type="match status" value="1"/>
</dbReference>
<evidence type="ECO:0000256" key="6">
    <source>
        <dbReference type="SAM" id="MobiDB-lite"/>
    </source>
</evidence>
<dbReference type="PROSITE" id="PS51284">
    <property type="entry name" value="DOC"/>
    <property type="match status" value="1"/>
</dbReference>
<dbReference type="InterPro" id="IPR004939">
    <property type="entry name" value="APC_su10/DOC_dom"/>
</dbReference>
<feature type="domain" description="DOC" evidence="7">
    <location>
        <begin position="182"/>
        <end position="370"/>
    </location>
</feature>
<dbReference type="HOGENOM" id="CLU_039415_0_0_1"/>
<feature type="compositionally biased region" description="Acidic residues" evidence="6">
    <location>
        <begin position="145"/>
        <end position="171"/>
    </location>
</feature>
<feature type="region of interest" description="Disordered" evidence="6">
    <location>
        <begin position="1"/>
        <end position="171"/>
    </location>
</feature>
<dbReference type="PANTHER" id="PTHR12936:SF0">
    <property type="entry name" value="ANAPHASE-PROMOTING COMPLEX SUBUNIT 10"/>
    <property type="match status" value="1"/>
</dbReference>
<evidence type="ECO:0000259" key="7">
    <source>
        <dbReference type="PROSITE" id="PS51284"/>
    </source>
</evidence>
<dbReference type="GO" id="GO:0031145">
    <property type="term" value="P:anaphase-promoting complex-dependent catabolic process"/>
    <property type="evidence" value="ECO:0007669"/>
    <property type="project" value="InterPro"/>
</dbReference>
<evidence type="ECO:0000256" key="4">
    <source>
        <dbReference type="ARBA" id="ARBA00022786"/>
    </source>
</evidence>
<dbReference type="CDD" id="cd08366">
    <property type="entry name" value="APC10"/>
    <property type="match status" value="1"/>
</dbReference>
<dbReference type="VEuPathDB" id="FungiDB:F503_02526"/>
<evidence type="ECO:0000256" key="2">
    <source>
        <dbReference type="ARBA" id="ARBA00022618"/>
    </source>
</evidence>
<protein>
    <submittedName>
        <fullName evidence="8">Anaphase-promoting complex subunit 10</fullName>
    </submittedName>
</protein>
<dbReference type="GO" id="GO:0005680">
    <property type="term" value="C:anaphase-promoting complex"/>
    <property type="evidence" value="ECO:0007669"/>
    <property type="project" value="InterPro"/>
</dbReference>
<evidence type="ECO:0000313" key="9">
    <source>
        <dbReference type="Proteomes" id="UP000016923"/>
    </source>
</evidence>
<dbReference type="InterPro" id="IPR016901">
    <property type="entry name" value="APC10/Doc1"/>
</dbReference>
<dbReference type="Proteomes" id="UP000016923">
    <property type="component" value="Unassembled WGS sequence"/>
</dbReference>
<feature type="region of interest" description="Disordered" evidence="6">
    <location>
        <begin position="417"/>
        <end position="438"/>
    </location>
</feature>
<dbReference type="eggNOG" id="KOG3437">
    <property type="taxonomic scope" value="Eukaryota"/>
</dbReference>
<dbReference type="STRING" id="1262450.S3CJ08"/>
<name>S3CJ08_OPHP1</name>
<feature type="compositionally biased region" description="Acidic residues" evidence="6">
    <location>
        <begin position="67"/>
        <end position="90"/>
    </location>
</feature>
<dbReference type="PANTHER" id="PTHR12936">
    <property type="entry name" value="ANAPHASE-PROMOTING COMPLEX 10"/>
    <property type="match status" value="1"/>
</dbReference>
<evidence type="ECO:0000313" key="8">
    <source>
        <dbReference type="EMBL" id="EPE06398.1"/>
    </source>
</evidence>